<feature type="region of interest" description="Disordered" evidence="1">
    <location>
        <begin position="36"/>
        <end position="58"/>
    </location>
</feature>
<gene>
    <name evidence="2" type="ORF">SNEC2469_LOCUS35289</name>
</gene>
<evidence type="ECO:0000256" key="1">
    <source>
        <dbReference type="SAM" id="MobiDB-lite"/>
    </source>
</evidence>
<comment type="caution">
    <text evidence="2">The sequence shown here is derived from an EMBL/GenBank/DDBJ whole genome shotgun (WGS) entry which is preliminary data.</text>
</comment>
<name>A0A813CP88_9DINO</name>
<dbReference type="Proteomes" id="UP000601435">
    <property type="component" value="Unassembled WGS sequence"/>
</dbReference>
<organism evidence="2 3">
    <name type="scientific">Symbiodinium necroappetens</name>
    <dbReference type="NCBI Taxonomy" id="1628268"/>
    <lineage>
        <taxon>Eukaryota</taxon>
        <taxon>Sar</taxon>
        <taxon>Alveolata</taxon>
        <taxon>Dinophyceae</taxon>
        <taxon>Suessiales</taxon>
        <taxon>Symbiodiniaceae</taxon>
        <taxon>Symbiodinium</taxon>
    </lineage>
</organism>
<feature type="region of interest" description="Disordered" evidence="1">
    <location>
        <begin position="727"/>
        <end position="809"/>
    </location>
</feature>
<dbReference type="OrthoDB" id="421253at2759"/>
<keyword evidence="3" id="KW-1185">Reference proteome</keyword>
<dbReference type="EMBL" id="CAJNJA010101363">
    <property type="protein sequence ID" value="CAE7944227.1"/>
    <property type="molecule type" value="Genomic_DNA"/>
</dbReference>
<evidence type="ECO:0000313" key="2">
    <source>
        <dbReference type="EMBL" id="CAE7944227.1"/>
    </source>
</evidence>
<feature type="compositionally biased region" description="Basic and acidic residues" evidence="1">
    <location>
        <begin position="1012"/>
        <end position="1022"/>
    </location>
</feature>
<protein>
    <submittedName>
        <fullName evidence="2">Uncharacterized protein</fullName>
    </submittedName>
</protein>
<accession>A0A813CP88</accession>
<feature type="region of interest" description="Disordered" evidence="1">
    <location>
        <begin position="1006"/>
        <end position="1030"/>
    </location>
</feature>
<sequence length="1030" mass="113240">MGVYLGVPVTGPAAQEHHVLHRSGADAWLDSVMEDDAENVPAPPPLPRDAPESAPGVSEPVDWAELRREQRRTAKTWVATVPGPRLANLNDTSGPLQELLSKFLYISSDKWEQQQRLHAMQSGDRSYAVLELASGSDVSKAMEETLRKCLEAIPAVPSALVDIPLKIQRFCAMSCGASALHALLRLPAQGMPYQFFKLLKERRVGELLDERQWPKCMLDSLARAMLVKFPTAAALKSDECQAIAEVLSMMFDSDISDIECRHAQTRDHSKVRARGWVPSLETLAAKFALRGSNHARYNPEPGSRSWKTRTPKKKKGGGGAWRPFVQQHAEGVRSAAELAVKYRHLSRAERSRLELAGKIATAAHRQGHSSFGVRQRAPRKASGGVALVPGLLHAEAMVAEDEQPMSMLEAERRDLNLYDGPTFAERYATWKQEQHQVMAASNQDTERDSELAKFALDLQPLPPLASHAAQHERHEPGLVSSEHFARFPCVLGKLNAFEWMPNLSRMVQETLGRQNVALKRRLKVVQTLLSDWTQKCEIYFHDDQEPVVEDQCRFFRLSPCFLNGCCSCDSKQSVNFQSKLSKYLRSVFSKKDGVVPKERLLLDRRLVFLAFHTQDARSSAATVNKAEIFMHVAYVNLTSWRFTGLKMHPVRWSEDGCVTLQIIADSSTAADASLQVQTDMELCLRSLNLSTGCEVSLYVLSDKTSHWEPQQGVNFVPVVALPDFSFQWMNDDGPGPSRRGGRGEKRQRNDEDMDELELAQRLLHPGPRAAQTKSAPKRGASDQAAGEQPSQDDDHLDRESVAASEALDSQGSAASALSWLEELDKASESASDASSTDGSDVIAELCPVEGAKQAGEAAPVAPVSAREAGEAVPADANANQAGEAAAAGEGVAAARRAAALRDRTGTQTLRIGSLGELRFLPQSSQFVAVCEHPAHGDCRRARTAIGSSSDRLNTAMQRGQGRPLGMLTAWLQAQHAHESQQSHCHGFAASLEVRRSARDYMLTLPGGSDFSQRFERPCRPDEPAEPAAIR</sequence>
<feature type="region of interest" description="Disordered" evidence="1">
    <location>
        <begin position="294"/>
        <end position="322"/>
    </location>
</feature>
<feature type="compositionally biased region" description="Basic and acidic residues" evidence="1">
    <location>
        <begin position="741"/>
        <end position="750"/>
    </location>
</feature>
<reference evidence="2" key="1">
    <citation type="submission" date="2021-02" db="EMBL/GenBank/DDBJ databases">
        <authorList>
            <person name="Dougan E. K."/>
            <person name="Rhodes N."/>
            <person name="Thang M."/>
            <person name="Chan C."/>
        </authorList>
    </citation>
    <scope>NUCLEOTIDE SEQUENCE</scope>
</reference>
<feature type="compositionally biased region" description="Basic residues" evidence="1">
    <location>
        <begin position="306"/>
        <end position="316"/>
    </location>
</feature>
<proteinExistence type="predicted"/>
<evidence type="ECO:0000313" key="3">
    <source>
        <dbReference type="Proteomes" id="UP000601435"/>
    </source>
</evidence>
<dbReference type="AlphaFoldDB" id="A0A813CP88"/>